<comment type="function">
    <text evidence="8">Involved in the transmission of sensory signals from the chemoreceptors to the flagellar motors. CheA is autophosphorylated; it can transfer its phosphate group to either CheB or CheY.</text>
</comment>
<evidence type="ECO:0000256" key="10">
    <source>
        <dbReference type="PROSITE-ProRule" id="PRU00169"/>
    </source>
</evidence>
<dbReference type="Gene3D" id="1.20.120.160">
    <property type="entry name" value="HPT domain"/>
    <property type="match status" value="3"/>
</dbReference>
<evidence type="ECO:0000256" key="8">
    <source>
        <dbReference type="ARBA" id="ARBA00035100"/>
    </source>
</evidence>
<dbReference type="SUPFAM" id="SSF47226">
    <property type="entry name" value="Histidine-containing phosphotransfer domain, HPT domain"/>
    <property type="match status" value="5"/>
</dbReference>
<feature type="domain" description="HPt" evidence="16">
    <location>
        <begin position="1210"/>
        <end position="1312"/>
    </location>
</feature>
<dbReference type="Gene3D" id="2.30.30.40">
    <property type="entry name" value="SH3 Domains"/>
    <property type="match status" value="1"/>
</dbReference>
<comment type="catalytic activity">
    <reaction evidence="1">
        <text>ATP + protein L-histidine = ADP + protein N-phospho-L-histidine.</text>
        <dbReference type="EC" id="2.7.13.3"/>
    </reaction>
</comment>
<dbReference type="Pfam" id="PF01627">
    <property type="entry name" value="Hpt"/>
    <property type="match status" value="3"/>
</dbReference>
<keyword evidence="11" id="KW-0175">Coiled coil</keyword>
<dbReference type="GO" id="GO:0000155">
    <property type="term" value="F:phosphorelay sensor kinase activity"/>
    <property type="evidence" value="ECO:0007669"/>
    <property type="project" value="InterPro"/>
</dbReference>
<evidence type="ECO:0000256" key="6">
    <source>
        <dbReference type="ARBA" id="ARBA00022777"/>
    </source>
</evidence>
<evidence type="ECO:0000259" key="15">
    <source>
        <dbReference type="PROSITE" id="PS50851"/>
    </source>
</evidence>
<accession>A0A5B8RZ37</accession>
<keyword evidence="4 10" id="KW-0597">Phosphoprotein</keyword>
<gene>
    <name evidence="17" type="ORF">FOZ74_04535</name>
</gene>
<dbReference type="EMBL" id="CP042344">
    <property type="protein sequence ID" value="QEA14463.1"/>
    <property type="molecule type" value="Genomic_DNA"/>
</dbReference>
<proteinExistence type="predicted"/>
<dbReference type="FunFam" id="3.30.565.10:FF:000016">
    <property type="entry name" value="Chemotaxis protein CheA, putative"/>
    <property type="match status" value="1"/>
</dbReference>
<reference evidence="17 18" key="1">
    <citation type="submission" date="2019-07" db="EMBL/GenBank/DDBJ databases">
        <title>Complete genome sequence of Comamonas sp. NLF 7-7 isolated from livestock.</title>
        <authorList>
            <person name="Kim D.H."/>
            <person name="Kim J.G."/>
        </authorList>
    </citation>
    <scope>NUCLEOTIDE SEQUENCE [LARGE SCALE GENOMIC DNA]</scope>
    <source>
        <strain evidence="17 18">NLF 7-7</strain>
    </source>
</reference>
<dbReference type="PROSITE" id="PS50110">
    <property type="entry name" value="RESPONSE_REGULATORY"/>
    <property type="match status" value="1"/>
</dbReference>
<dbReference type="SMART" id="SM00073">
    <property type="entry name" value="HPT"/>
    <property type="match status" value="3"/>
</dbReference>
<evidence type="ECO:0000256" key="9">
    <source>
        <dbReference type="PROSITE-ProRule" id="PRU00110"/>
    </source>
</evidence>
<keyword evidence="18" id="KW-1185">Reference proteome</keyword>
<dbReference type="SUPFAM" id="SSF55874">
    <property type="entry name" value="ATPase domain of HSP90 chaperone/DNA topoisomerase II/histidine kinase"/>
    <property type="match status" value="1"/>
</dbReference>
<dbReference type="InterPro" id="IPR004358">
    <property type="entry name" value="Sig_transdc_His_kin-like_C"/>
</dbReference>
<dbReference type="Pfam" id="PF26379">
    <property type="entry name" value="FimL_2nd"/>
    <property type="match status" value="1"/>
</dbReference>
<feature type="domain" description="Histidine kinase" evidence="13">
    <location>
        <begin position="1462"/>
        <end position="1695"/>
    </location>
</feature>
<dbReference type="Gene3D" id="3.40.50.2300">
    <property type="match status" value="1"/>
</dbReference>
<dbReference type="PANTHER" id="PTHR43395:SF8">
    <property type="entry name" value="HISTIDINE KINASE"/>
    <property type="match status" value="1"/>
</dbReference>
<evidence type="ECO:0000259" key="13">
    <source>
        <dbReference type="PROSITE" id="PS50109"/>
    </source>
</evidence>
<dbReference type="InterPro" id="IPR004105">
    <property type="entry name" value="CheA-like_dim"/>
</dbReference>
<keyword evidence="7" id="KW-0902">Two-component regulatory system</keyword>
<dbReference type="CDD" id="cd00088">
    <property type="entry name" value="HPT"/>
    <property type="match status" value="2"/>
</dbReference>
<evidence type="ECO:0000256" key="12">
    <source>
        <dbReference type="SAM" id="MobiDB-lite"/>
    </source>
</evidence>
<dbReference type="InterPro" id="IPR003594">
    <property type="entry name" value="HATPase_dom"/>
</dbReference>
<dbReference type="GO" id="GO:0006935">
    <property type="term" value="P:chemotaxis"/>
    <property type="evidence" value="ECO:0007669"/>
    <property type="project" value="InterPro"/>
</dbReference>
<name>A0A5B8RZ37_9BURK</name>
<feature type="modified residue" description="Phosphohistidine" evidence="9">
    <location>
        <position position="1257"/>
    </location>
</feature>
<sequence length="1990" mass="213146">MLDGAVKQLRHFAHEIESSGESDLASHDVTPLRNVRLTLHQCTGALVMVGMEQTALVLQAMEAALQRLTQQPELCRNEAVSMLEGASFAVIEYLDSILAGKSTSPVALFPQYRQVQQLAGVPHVHPMDLWPAERRMREPVFPGSVLPLPYSPEVRTHLDSAVLRIVKNGDVDAAMDMQHLCMGFAAAQQQTQPRLFWKAAAGFFEAIGRRWLPVDAYVKRTTSRVLMQYTALARGDTALAERLLPELLFFCAQARMPEDATGVTALRSVRHAWDLQRSAPVDYESPRFGLCDPALLAQARKRIAAATETWSALAGGDKHKIKLAADQFSLVCDSLRKLQLDSEPLAEALMRAVAVPLHSAQPPAPALAMEVATAVLYLQAAFEELDAAREHMAERGSRLAGRLDGVTLGGESQPLEPWMEELYRRVSDQQTMGSVVGELRVTLADVEKSLDQYFRKPEDTAVLAPVPGGMQQMRGVLSVLGLEQASLAVLRMRDLIEQLMLHEVPAQEQPRVVERLGNSLGALGFLVDMLGYQRAMAAKLFVYDEELGELKIVMGSTARTRMEDSQDDAEHVLAARASDAPEFEVDPQLLAPTEAPSTPADPLTPQASDTPAAEAPGASALLDLDLPTLDLGGHLDAAPAAPAPTLAADEAPAPLVPAVADPAMVPEQAAAPQERASETPAAEPEQAQIDEELLEIFIEEAREVIANGLAAVQALHEQPGDIEEQTTLRRAFHTLKGSSRMVGLQEFGEAAWAMEQVLNDWLVHQKPASVELRTLCHDALQAFAAWIQDLAQGGARAWSAADFQGVAQAMRAEGVLRPWVHAGTGASADAAHAEVDGAVDPMVGTAPLPTPVPEAPGESAHDSGFGFADTLIEGPLDAAAEAAAPSASDVPGHSALLPEDLFAPATEAGTPAAETEPEPTEFAPALPSIVDGEFKEVGHLRVPAALYNVYLSEAEEWSGRLVAQVQEWASAVSPAVSEEAVAMAHSLAGSSATVGFVDLSALSRTLEHALQHLQLLGHVPAEHLGTLSEAVDEIRRLLHQFAAGFLKVPQVAVLQQLDALLQTDISSGSQSLAAQAPQDEADLEETLINRLQEWRDSQIGALSAPAEPEAPAQPEPAGGPAPEALIEPEADADAIPEHAPASETEPDAAGEPQAASEQDDQAAPAIEAAAPALLAVDEVSDDPFQHDQEIDRAIAQAIAADADEDEIDVIDTIDPDLFPIFEEEAQELLPTLGGALRQWLEQPADMAARAELLRALHTLKGSARLAGALRLGEMAHRMESAVEGVDAESATVADIDPLMTRFDGLQATFDALRAMGQEPAEPASQASAGATDAPESALGADDAHTAAKPLVAQAAVVRPVELVRGSARTGGGQQVRVRSQLLDRMVNDVGEVLIARSRLSTRVLQMRGSLDDLSGNLERLRAQLRDIEVQAESQMQSRQAQSRESAAAFDPLEFDRFTRMQELTRMMAESVNDVATVQRALQRSVEGAEDDLTAQGRQARELQRELLRTRMVEFDSLSERLYAVVRQASRETGKQVRLDIVGGTIEMDRGVLERMAPAFEHLLRNCVGHGIESAAAREAAGKPVAGTIVVTAGYEGNDVSVEFRDDGAGLDVERIRERALAQGLIAPDEAIDVQRAAELIFQPGFSTAAEVTELAGRGIGMDVVRTEVQSLGGRIETTSTAGQGTAFRMVLPLTTAVTQVVMVRLGKLSMGIPANIIEVVRRASSEELEQAYAAGAYLEAPLYWAGALLQASAGSTQAAEKTRPVVIVRSASQRLALHVDEVLGNQEVVVKNLGPQLSTLPGLAGMSVLASGAVVLIYNPVALATVYGEQARAVMRSPEALRGKAAPAQALPAATALQSTAAVPLVLVVDDSITVRRVTQRLLQREGYRVALAADGLQALQRLREERPVVVLSDIEMPRMDGFDLARAIRADDKLADLPIIMITSRMAEKHKEHAVALGVSHYLGKPYSDEVLLGLVQRYAEMEQAVAQD</sequence>
<evidence type="ECO:0000256" key="5">
    <source>
        <dbReference type="ARBA" id="ARBA00022679"/>
    </source>
</evidence>
<feature type="domain" description="HPt" evidence="16">
    <location>
        <begin position="943"/>
        <end position="1041"/>
    </location>
</feature>
<dbReference type="Proteomes" id="UP000321199">
    <property type="component" value="Chromosome"/>
</dbReference>
<feature type="modified residue" description="4-aspartylphosphate" evidence="10">
    <location>
        <position position="1914"/>
    </location>
</feature>
<evidence type="ECO:0000259" key="14">
    <source>
        <dbReference type="PROSITE" id="PS50110"/>
    </source>
</evidence>
<dbReference type="InterPro" id="IPR058661">
    <property type="entry name" value="FimL_2nd"/>
</dbReference>
<dbReference type="GO" id="GO:0005737">
    <property type="term" value="C:cytoplasm"/>
    <property type="evidence" value="ECO:0007669"/>
    <property type="project" value="InterPro"/>
</dbReference>
<dbReference type="InterPro" id="IPR036061">
    <property type="entry name" value="CheW-like_dom_sf"/>
</dbReference>
<dbReference type="InterPro" id="IPR036890">
    <property type="entry name" value="HATPase_C_sf"/>
</dbReference>
<evidence type="ECO:0000256" key="4">
    <source>
        <dbReference type="ARBA" id="ARBA00022553"/>
    </source>
</evidence>
<dbReference type="Gene3D" id="3.30.565.10">
    <property type="entry name" value="Histidine kinase-like ATPase, C-terminal domain"/>
    <property type="match status" value="1"/>
</dbReference>
<feature type="coiled-coil region" evidence="11">
    <location>
        <begin position="1403"/>
        <end position="1437"/>
    </location>
</feature>
<dbReference type="InterPro" id="IPR051315">
    <property type="entry name" value="Bact_Chemotaxis_CheA"/>
</dbReference>
<dbReference type="PROSITE" id="PS50851">
    <property type="entry name" value="CHEW"/>
    <property type="match status" value="1"/>
</dbReference>
<dbReference type="InterPro" id="IPR011006">
    <property type="entry name" value="CheY-like_superfamily"/>
</dbReference>
<evidence type="ECO:0000313" key="18">
    <source>
        <dbReference type="Proteomes" id="UP000321199"/>
    </source>
</evidence>
<evidence type="ECO:0000256" key="7">
    <source>
        <dbReference type="ARBA" id="ARBA00023012"/>
    </source>
</evidence>
<dbReference type="SMART" id="SM00387">
    <property type="entry name" value="HATPase_c"/>
    <property type="match status" value="1"/>
</dbReference>
<feature type="region of interest" description="Disordered" evidence="12">
    <location>
        <begin position="1102"/>
        <end position="1124"/>
    </location>
</feature>
<dbReference type="PROSITE" id="PS50109">
    <property type="entry name" value="HIS_KIN"/>
    <property type="match status" value="1"/>
</dbReference>
<feature type="region of interest" description="Disordered" evidence="12">
    <location>
        <begin position="840"/>
        <end position="862"/>
    </location>
</feature>
<dbReference type="Pfam" id="PF00072">
    <property type="entry name" value="Response_reg"/>
    <property type="match status" value="1"/>
</dbReference>
<dbReference type="InterPro" id="IPR005467">
    <property type="entry name" value="His_kinase_dom"/>
</dbReference>
<evidence type="ECO:0000256" key="3">
    <source>
        <dbReference type="ARBA" id="ARBA00021495"/>
    </source>
</evidence>
<dbReference type="InterPro" id="IPR008207">
    <property type="entry name" value="Sig_transdc_His_kin_Hpt_dom"/>
</dbReference>
<feature type="modified residue" description="Phosphohistidine" evidence="9">
    <location>
        <position position="985"/>
    </location>
</feature>
<dbReference type="Pfam" id="PF01584">
    <property type="entry name" value="CheW"/>
    <property type="match status" value="1"/>
</dbReference>
<dbReference type="EC" id="2.7.13.3" evidence="2"/>
<organism evidence="17 18">
    <name type="scientific">Comamonas flocculans</name>
    <dbReference type="NCBI Taxonomy" id="2597701"/>
    <lineage>
        <taxon>Bacteria</taxon>
        <taxon>Pseudomonadati</taxon>
        <taxon>Pseudomonadota</taxon>
        <taxon>Betaproteobacteria</taxon>
        <taxon>Burkholderiales</taxon>
        <taxon>Comamonadaceae</taxon>
        <taxon>Comamonas</taxon>
    </lineage>
</organism>
<dbReference type="SMART" id="SM00448">
    <property type="entry name" value="REC"/>
    <property type="match status" value="1"/>
</dbReference>
<evidence type="ECO:0000259" key="16">
    <source>
        <dbReference type="PROSITE" id="PS50894"/>
    </source>
</evidence>
<feature type="domain" description="Response regulatory" evidence="14">
    <location>
        <begin position="1865"/>
        <end position="1981"/>
    </location>
</feature>
<feature type="region of interest" description="Disordered" evidence="12">
    <location>
        <begin position="1138"/>
        <end position="1162"/>
    </location>
</feature>
<evidence type="ECO:0000313" key="17">
    <source>
        <dbReference type="EMBL" id="QEA14463.1"/>
    </source>
</evidence>
<protein>
    <recommendedName>
        <fullName evidence="3">Chemotaxis protein CheA</fullName>
        <ecNumber evidence="2">2.7.13.3</ecNumber>
    </recommendedName>
</protein>
<feature type="region of interest" description="Disordered" evidence="12">
    <location>
        <begin position="1317"/>
        <end position="1340"/>
    </location>
</feature>
<feature type="region of interest" description="Disordered" evidence="12">
    <location>
        <begin position="591"/>
        <end position="614"/>
    </location>
</feature>
<dbReference type="InterPro" id="IPR001789">
    <property type="entry name" value="Sig_transdc_resp-reg_receiver"/>
</dbReference>
<dbReference type="PRINTS" id="PR00344">
    <property type="entry name" value="BCTRLSENSOR"/>
</dbReference>
<dbReference type="SUPFAM" id="SSF52172">
    <property type="entry name" value="CheY-like"/>
    <property type="match status" value="1"/>
</dbReference>
<feature type="domain" description="CheW-like" evidence="15">
    <location>
        <begin position="1697"/>
        <end position="1829"/>
    </location>
</feature>
<feature type="modified residue" description="Phosphohistidine" evidence="9">
    <location>
        <position position="733"/>
    </location>
</feature>
<evidence type="ECO:0000256" key="11">
    <source>
        <dbReference type="SAM" id="Coils"/>
    </source>
</evidence>
<dbReference type="SMART" id="SM01231">
    <property type="entry name" value="H-kinase_dim"/>
    <property type="match status" value="1"/>
</dbReference>
<dbReference type="SUPFAM" id="SSF50341">
    <property type="entry name" value="CheW-like"/>
    <property type="match status" value="1"/>
</dbReference>
<dbReference type="OrthoDB" id="9803176at2"/>
<dbReference type="SMART" id="SM00260">
    <property type="entry name" value="CheW"/>
    <property type="match status" value="1"/>
</dbReference>
<keyword evidence="6" id="KW-0418">Kinase</keyword>
<dbReference type="KEGG" id="cof:FOZ74_04535"/>
<dbReference type="Pfam" id="PF02518">
    <property type="entry name" value="HATPase_c"/>
    <property type="match status" value="1"/>
</dbReference>
<evidence type="ECO:0000256" key="1">
    <source>
        <dbReference type="ARBA" id="ARBA00000085"/>
    </source>
</evidence>
<evidence type="ECO:0000256" key="2">
    <source>
        <dbReference type="ARBA" id="ARBA00012438"/>
    </source>
</evidence>
<dbReference type="PANTHER" id="PTHR43395">
    <property type="entry name" value="SENSOR HISTIDINE KINASE CHEA"/>
    <property type="match status" value="1"/>
</dbReference>
<feature type="domain" description="HPt" evidence="16">
    <location>
        <begin position="686"/>
        <end position="790"/>
    </location>
</feature>
<dbReference type="InterPro" id="IPR036641">
    <property type="entry name" value="HPT_dom_sf"/>
</dbReference>
<keyword evidence="5" id="KW-0808">Transferase</keyword>
<dbReference type="PROSITE" id="PS50894">
    <property type="entry name" value="HPT"/>
    <property type="match status" value="3"/>
</dbReference>
<dbReference type="InterPro" id="IPR002545">
    <property type="entry name" value="CheW-lke_dom"/>
</dbReference>